<dbReference type="KEGG" id="bbae:FRD01_23225"/>
<keyword evidence="4" id="KW-1185">Reference proteome</keyword>
<gene>
    <name evidence="3" type="ORF">FRD01_23225</name>
</gene>
<evidence type="ECO:0000256" key="2">
    <source>
        <dbReference type="SAM" id="SignalP"/>
    </source>
</evidence>
<organism evidence="3 4">
    <name type="scientific">Microvenator marinus</name>
    <dbReference type="NCBI Taxonomy" id="2600177"/>
    <lineage>
        <taxon>Bacteria</taxon>
        <taxon>Deltaproteobacteria</taxon>
        <taxon>Bradymonadales</taxon>
        <taxon>Microvenatoraceae</taxon>
        <taxon>Microvenator</taxon>
    </lineage>
</organism>
<dbReference type="OrthoDB" id="5495321at2"/>
<dbReference type="SUPFAM" id="SSF54427">
    <property type="entry name" value="NTF2-like"/>
    <property type="match status" value="1"/>
</dbReference>
<name>A0A5B8Y164_9DELT</name>
<feature type="signal peptide" evidence="2">
    <location>
        <begin position="1"/>
        <end position="34"/>
    </location>
</feature>
<feature type="compositionally biased region" description="Basic and acidic residues" evidence="1">
    <location>
        <begin position="57"/>
        <end position="69"/>
    </location>
</feature>
<protein>
    <submittedName>
        <fullName evidence="3">Uncharacterized protein</fullName>
    </submittedName>
</protein>
<dbReference type="AlphaFoldDB" id="A0A5B8Y164"/>
<evidence type="ECO:0000313" key="3">
    <source>
        <dbReference type="EMBL" id="QED30093.1"/>
    </source>
</evidence>
<dbReference type="InterPro" id="IPR032710">
    <property type="entry name" value="NTF2-like_dom_sf"/>
</dbReference>
<reference evidence="3 4" key="1">
    <citation type="submission" date="2019-08" db="EMBL/GenBank/DDBJ databases">
        <authorList>
            <person name="Liang Q."/>
        </authorList>
    </citation>
    <scope>NUCLEOTIDE SEQUENCE [LARGE SCALE GENOMIC DNA]</scope>
    <source>
        <strain evidence="3 4">V1718</strain>
    </source>
</reference>
<proteinExistence type="predicted"/>
<keyword evidence="2" id="KW-0732">Signal</keyword>
<evidence type="ECO:0000256" key="1">
    <source>
        <dbReference type="SAM" id="MobiDB-lite"/>
    </source>
</evidence>
<accession>A0A5B8Y164</accession>
<evidence type="ECO:0000313" key="4">
    <source>
        <dbReference type="Proteomes" id="UP000321595"/>
    </source>
</evidence>
<sequence>MAFRFFNARNGIFAMQQPYRLVVLSLALSLMALAGCKEKEPAGPAPVAPKSVPTEQAPEKSEPEPEKSISEADLQALLKTWLASQNEGNFEDYSKHYATKFSGIKRAGPKVTTFGRQDWLKDRERMFKKQMKVQALEPAFMIAKTTAGIQFEQVWESGDYKDKGPKQLSVVLENGQLKIAREEMLRSQKLDEENPIPDYSPETAAIVIDENLVVLSMDEDDVVHHPPKLMSPHGVAMAAVKDEKDLKSFIGREARVIGPDQTICTAKIESLHVYAGVEPHFGQVQAWTGEFGPAPSEDEIATGIWELAGTSRVVVGQLDKRCAGGLLATLDPKAPATSLTNLDTTEETEAAVRKAFRELSGYKLIQKEFSEEFQKKGFWDEEDSGGFVGYRAFASEGNLKYVSISVDAGPGCGDFGGYFWALYKIGADQKPVLLTDQRDPGEYFVPEATVVVDGKTYFVGENRIFEEVGATFVNTHSVPVHSYDCPC</sequence>
<feature type="region of interest" description="Disordered" evidence="1">
    <location>
        <begin position="40"/>
        <end position="69"/>
    </location>
</feature>
<dbReference type="Proteomes" id="UP000321595">
    <property type="component" value="Chromosome"/>
</dbReference>
<dbReference type="EMBL" id="CP042467">
    <property type="protein sequence ID" value="QED30093.1"/>
    <property type="molecule type" value="Genomic_DNA"/>
</dbReference>
<feature type="chain" id="PRO_5022870499" evidence="2">
    <location>
        <begin position="35"/>
        <end position="487"/>
    </location>
</feature>
<dbReference type="RefSeq" id="WP_146963475.1">
    <property type="nucleotide sequence ID" value="NZ_CP042467.1"/>
</dbReference>